<protein>
    <submittedName>
        <fullName evidence="1">Uncharacterized protein</fullName>
    </submittedName>
</protein>
<proteinExistence type="predicted"/>
<organism evidence="1">
    <name type="scientific">viral metagenome</name>
    <dbReference type="NCBI Taxonomy" id="1070528"/>
    <lineage>
        <taxon>unclassified sequences</taxon>
        <taxon>metagenomes</taxon>
        <taxon>organismal metagenomes</taxon>
    </lineage>
</organism>
<sequence length="94" mass="10923">MIGIFLNAIMTIHTFAINININRECMYCHDCNKYWASITDQDLMTLIAHRFPELKFLAIKCNHMSVCKNGICYKDNNGMEDNRLNLKLLPITIL</sequence>
<evidence type="ECO:0000313" key="1">
    <source>
        <dbReference type="EMBL" id="QHU00723.1"/>
    </source>
</evidence>
<dbReference type="AlphaFoldDB" id="A0A6C0J601"/>
<name>A0A6C0J601_9ZZZZ</name>
<reference evidence="1" key="1">
    <citation type="journal article" date="2020" name="Nature">
        <title>Giant virus diversity and host interactions through global metagenomics.</title>
        <authorList>
            <person name="Schulz F."/>
            <person name="Roux S."/>
            <person name="Paez-Espino D."/>
            <person name="Jungbluth S."/>
            <person name="Walsh D.A."/>
            <person name="Denef V.J."/>
            <person name="McMahon K.D."/>
            <person name="Konstantinidis K.T."/>
            <person name="Eloe-Fadrosh E.A."/>
            <person name="Kyrpides N.C."/>
            <person name="Woyke T."/>
        </authorList>
    </citation>
    <scope>NUCLEOTIDE SEQUENCE</scope>
    <source>
        <strain evidence="1">GVMAG-M-3300025860-20</strain>
    </source>
</reference>
<dbReference type="EMBL" id="MN740329">
    <property type="protein sequence ID" value="QHU00723.1"/>
    <property type="molecule type" value="Genomic_DNA"/>
</dbReference>
<accession>A0A6C0J601</accession>